<reference evidence="20" key="1">
    <citation type="submission" date="2013-06" db="EMBL/GenBank/DDBJ databases">
        <authorList>
            <person name="Zhao Q."/>
        </authorList>
    </citation>
    <scope>NUCLEOTIDE SEQUENCE</scope>
    <source>
        <strain evidence="20">cv. W1943</strain>
    </source>
</reference>
<keyword evidence="10" id="KW-1015">Disulfide bond</keyword>
<feature type="domain" description="Protein kinase" evidence="17">
    <location>
        <begin position="253"/>
        <end position="525"/>
    </location>
</feature>
<dbReference type="InterPro" id="IPR008271">
    <property type="entry name" value="Ser/Thr_kinase_AS"/>
</dbReference>
<evidence type="ECO:0000256" key="7">
    <source>
        <dbReference type="ARBA" id="ARBA00022741"/>
    </source>
</evidence>
<evidence type="ECO:0000256" key="12">
    <source>
        <dbReference type="ARBA" id="ARBA00023180"/>
    </source>
</evidence>
<evidence type="ECO:0000256" key="3">
    <source>
        <dbReference type="ARBA" id="ARBA00022475"/>
    </source>
</evidence>
<evidence type="ECO:0000256" key="2">
    <source>
        <dbReference type="ARBA" id="ARBA00012513"/>
    </source>
</evidence>
<evidence type="ECO:0000256" key="13">
    <source>
        <dbReference type="ARBA" id="ARBA00047899"/>
    </source>
</evidence>
<dbReference type="PROSITE" id="PS00108">
    <property type="entry name" value="PROTEIN_KINASE_ST"/>
    <property type="match status" value="1"/>
</dbReference>
<sequence length="1202" mass="134180">MDLIPVGVDQAQRGMDLYSKSFLLYLAPIRDKNYSYLMISTSYSSTSVRFVLDSSGKVQFLSWDSGHSLWAVQYILSVQGCGRYGSCGPYGHCDLTGVHTCKCLDGFEPVSDKFVYISGISFEECTVLCSRNCSCTAYAYTNSTSLLPPQCLLWMGELIDTAKLGENGENLYLRLASPVVGRIKCSWCVKFVLDVLLYLDVGHFGHITKWPAGREKKRHDQVVYSETTKDLGETKVEFPVISFREITVATQYFADSNILGRGGFGNFYKGTLEGGTEIAVKRLSKSSGQGLEEFRMKNLVKLLGCCTRGEEKILIYEYLPNKSLDAFRFNDARKFSNADARKSMLDWPTRFKTIKGVAKGLLYLHQDSRLTVVHRDLKASNKLLDADMSPKVSDFGMAMIFGSAQQQANTNRLVGTYGYMSPEYALEGTCSVKSDISFGVLLLKIVSGLKISHPRRITDFLNLIAFAWSSWKDQNTKDLVDSSISGSCSLDEISRCIHLGLLCVQDNPNSRPIENLHQQSSNLTLSDGNGHVLWTTMAKSRISISSPRNTKNISTEAMLDNTGNLILRSLADNAIIWQSFDHPTDTLLPGMNLRLSHNTHPLQRLISWKDIRDPSPGPFSYGADPNNLLQRFIWHGSVPHRRSPVWNNYLLIGKYMNNLNSTIYMAINHDSDEVYMSFGMPTGPFSVLIRMKITYLGKVNMLGWQSNISAWTTLYSEPVHDCNIYGYCGPNSYCDNTDAVPACKCLDGFEPREEERRTNNRSFLLGCRRRKALRCHHGNSFLTYPSMKVPDNFIYIHKRSFDECMVECRSNCSCVAYAYSNISSGIIDDTRCLLWTGELIDMEKVTQGGENLYIRVNRLNGNRKTTDILEFVLPAVASLLILICMLIWICGVRGKQRGDEIYGGLMLGDISTSRELSDRKVDFPIFSFREIASATNNFSDSNILGHGGFGTVYKGTMDGDKEIAVKRLGKGSAQDASRNSALDWTTRFKIIKGVARGILYLHQDSRLTIIHRDLKASNVLLDADMHPKISDFGTARIFGGNEQQSNTNRVVGTYGYMAPEYALEGIISVKSDVYSFGVLLLEIVSGLKISGIIDPTTGHSNLIAYAWSLWKNGNMSTFVDASISESSSLNEALRCIHIALLSIQNNPNARPLMSWVVSSLDNKDIELPEPKEPMYFAHRSYGADGAGESFVNDMSIASVEAR</sequence>
<feature type="domain" description="Protein kinase" evidence="17">
    <location>
        <begin position="896"/>
        <end position="1175"/>
    </location>
</feature>
<dbReference type="Gramene" id="ORUFI08G05320.2">
    <property type="protein sequence ID" value="ORUFI08G05320.2"/>
    <property type="gene ID" value="ORUFI08G05320"/>
</dbReference>
<dbReference type="InterPro" id="IPR000719">
    <property type="entry name" value="Prot_kinase_dom"/>
</dbReference>
<dbReference type="SUPFAM" id="SSF51110">
    <property type="entry name" value="alpha-D-mannose-specific plant lectins"/>
    <property type="match status" value="1"/>
</dbReference>
<accession>A0A0E0QF44</accession>
<dbReference type="SMART" id="SM00220">
    <property type="entry name" value="S_TKc"/>
    <property type="match status" value="2"/>
</dbReference>
<dbReference type="Gene3D" id="2.10.25.10">
    <property type="entry name" value="Laminin"/>
    <property type="match status" value="1"/>
</dbReference>
<evidence type="ECO:0000256" key="6">
    <source>
        <dbReference type="ARBA" id="ARBA00022729"/>
    </source>
</evidence>
<evidence type="ECO:0000256" key="4">
    <source>
        <dbReference type="ARBA" id="ARBA00022527"/>
    </source>
</evidence>
<keyword evidence="6" id="KW-0732">Signal</keyword>
<dbReference type="InterPro" id="IPR001245">
    <property type="entry name" value="Ser-Thr/Tyr_kinase_cat_dom"/>
</dbReference>
<comment type="catalytic activity">
    <reaction evidence="14">
        <text>L-seryl-[protein] + ATP = O-phospho-L-seryl-[protein] + ADP + H(+)</text>
        <dbReference type="Rhea" id="RHEA:17989"/>
        <dbReference type="Rhea" id="RHEA-COMP:9863"/>
        <dbReference type="Rhea" id="RHEA-COMP:11604"/>
        <dbReference type="ChEBI" id="CHEBI:15378"/>
        <dbReference type="ChEBI" id="CHEBI:29999"/>
        <dbReference type="ChEBI" id="CHEBI:30616"/>
        <dbReference type="ChEBI" id="CHEBI:83421"/>
        <dbReference type="ChEBI" id="CHEBI:456216"/>
        <dbReference type="EC" id="2.7.11.1"/>
    </reaction>
</comment>
<keyword evidence="20" id="KW-1185">Reference proteome</keyword>
<keyword evidence="9 15" id="KW-0067">ATP-binding</keyword>
<evidence type="ECO:0000313" key="20">
    <source>
        <dbReference type="Proteomes" id="UP000008022"/>
    </source>
</evidence>
<dbReference type="Pfam" id="PF00954">
    <property type="entry name" value="S_locus_glycop"/>
    <property type="match status" value="2"/>
</dbReference>
<dbReference type="HOGENOM" id="CLU_000288_178_8_1"/>
<evidence type="ECO:0000256" key="9">
    <source>
        <dbReference type="ARBA" id="ARBA00022840"/>
    </source>
</evidence>
<dbReference type="GO" id="GO:0051707">
    <property type="term" value="P:response to other organism"/>
    <property type="evidence" value="ECO:0007669"/>
    <property type="project" value="UniProtKB-ARBA"/>
</dbReference>
<dbReference type="SUPFAM" id="SSF56112">
    <property type="entry name" value="Protein kinase-like (PK-like)"/>
    <property type="match status" value="2"/>
</dbReference>
<reference evidence="19" key="2">
    <citation type="submission" date="2015-06" db="UniProtKB">
        <authorList>
            <consortium name="EnsemblPlants"/>
        </authorList>
    </citation>
    <scope>IDENTIFICATION</scope>
</reference>
<dbReference type="GO" id="GO:0048544">
    <property type="term" value="P:recognition of pollen"/>
    <property type="evidence" value="ECO:0007669"/>
    <property type="project" value="InterPro"/>
</dbReference>
<name>A0A0E0QF44_ORYRU</name>
<evidence type="ECO:0000259" key="17">
    <source>
        <dbReference type="PROSITE" id="PS50011"/>
    </source>
</evidence>
<proteinExistence type="predicted"/>
<dbReference type="PROSITE" id="PS50011">
    <property type="entry name" value="PROTEIN_KINASE_DOM"/>
    <property type="match status" value="2"/>
</dbReference>
<evidence type="ECO:0000256" key="14">
    <source>
        <dbReference type="ARBA" id="ARBA00048679"/>
    </source>
</evidence>
<feature type="domain" description="Apple" evidence="18">
    <location>
        <begin position="775"/>
        <end position="857"/>
    </location>
</feature>
<dbReference type="eggNOG" id="ENOG502R1FQ">
    <property type="taxonomic scope" value="Eukaryota"/>
</dbReference>
<dbReference type="CDD" id="cd01098">
    <property type="entry name" value="PAN_AP_plant"/>
    <property type="match status" value="2"/>
</dbReference>
<dbReference type="EC" id="2.7.11.1" evidence="2"/>
<dbReference type="SMART" id="SM00473">
    <property type="entry name" value="PAN_AP"/>
    <property type="match status" value="2"/>
</dbReference>
<keyword evidence="5" id="KW-0808">Transferase</keyword>
<dbReference type="PANTHER" id="PTHR27002:SF1095">
    <property type="entry name" value="G-TYPE LECTIN S-RECEPTOR-LIKE SERINE_THREONINE-PROTEIN KINASE RKS1"/>
    <property type="match status" value="1"/>
</dbReference>
<keyword evidence="12" id="KW-0325">Glycoprotein</keyword>
<keyword evidence="4" id="KW-0723">Serine/threonine-protein kinase</keyword>
<evidence type="ECO:0000256" key="16">
    <source>
        <dbReference type="SAM" id="Phobius"/>
    </source>
</evidence>
<keyword evidence="11" id="KW-0675">Receptor</keyword>
<dbReference type="Pfam" id="PF00069">
    <property type="entry name" value="Pkinase"/>
    <property type="match status" value="1"/>
</dbReference>
<dbReference type="STRING" id="4529.A0A0E0QF44"/>
<evidence type="ECO:0000259" key="18">
    <source>
        <dbReference type="PROSITE" id="PS50948"/>
    </source>
</evidence>
<evidence type="ECO:0000313" key="19">
    <source>
        <dbReference type="EnsemblPlants" id="ORUFI08G05320.2"/>
    </source>
</evidence>
<dbReference type="PROSITE" id="PS50948">
    <property type="entry name" value="PAN"/>
    <property type="match status" value="2"/>
</dbReference>
<dbReference type="EnsemblPlants" id="ORUFI08G05320.2">
    <property type="protein sequence ID" value="ORUFI08G05320.2"/>
    <property type="gene ID" value="ORUFI08G05320"/>
</dbReference>
<feature type="domain" description="Apple" evidence="18">
    <location>
        <begin position="103"/>
        <end position="177"/>
    </location>
</feature>
<feature type="binding site" evidence="15">
    <location>
        <position position="966"/>
    </location>
    <ligand>
        <name>ATP</name>
        <dbReference type="ChEBI" id="CHEBI:30616"/>
    </ligand>
</feature>
<evidence type="ECO:0000256" key="5">
    <source>
        <dbReference type="ARBA" id="ARBA00022679"/>
    </source>
</evidence>
<evidence type="ECO:0000256" key="8">
    <source>
        <dbReference type="ARBA" id="ARBA00022777"/>
    </source>
</evidence>
<dbReference type="InterPro" id="IPR036426">
    <property type="entry name" value="Bulb-type_lectin_dom_sf"/>
</dbReference>
<dbReference type="Gene3D" id="3.30.200.20">
    <property type="entry name" value="Phosphorylase Kinase, domain 1"/>
    <property type="match status" value="1"/>
</dbReference>
<keyword evidence="8" id="KW-0418">Kinase</keyword>
<dbReference type="InterPro" id="IPR000858">
    <property type="entry name" value="S_locus_glycoprot_dom"/>
</dbReference>
<keyword evidence="16" id="KW-0812">Transmembrane</keyword>
<comment type="catalytic activity">
    <reaction evidence="13">
        <text>L-threonyl-[protein] + ATP = O-phospho-L-threonyl-[protein] + ADP + H(+)</text>
        <dbReference type="Rhea" id="RHEA:46608"/>
        <dbReference type="Rhea" id="RHEA-COMP:11060"/>
        <dbReference type="Rhea" id="RHEA-COMP:11605"/>
        <dbReference type="ChEBI" id="CHEBI:15378"/>
        <dbReference type="ChEBI" id="CHEBI:30013"/>
        <dbReference type="ChEBI" id="CHEBI:30616"/>
        <dbReference type="ChEBI" id="CHEBI:61977"/>
        <dbReference type="ChEBI" id="CHEBI:456216"/>
        <dbReference type="EC" id="2.7.11.1"/>
    </reaction>
</comment>
<evidence type="ECO:0000256" key="1">
    <source>
        <dbReference type="ARBA" id="ARBA00004251"/>
    </source>
</evidence>
<dbReference type="InterPro" id="IPR003609">
    <property type="entry name" value="Pan_app"/>
</dbReference>
<dbReference type="Pfam" id="PF08276">
    <property type="entry name" value="PAN_2"/>
    <property type="match status" value="2"/>
</dbReference>
<dbReference type="InterPro" id="IPR011009">
    <property type="entry name" value="Kinase-like_dom_sf"/>
</dbReference>
<dbReference type="GO" id="GO:0005524">
    <property type="term" value="F:ATP binding"/>
    <property type="evidence" value="ECO:0007669"/>
    <property type="project" value="UniProtKB-UniRule"/>
</dbReference>
<dbReference type="PANTHER" id="PTHR27002">
    <property type="entry name" value="RECEPTOR-LIKE SERINE/THREONINE-PROTEIN KINASE SD1-8"/>
    <property type="match status" value="1"/>
</dbReference>
<dbReference type="GO" id="GO:0005886">
    <property type="term" value="C:plasma membrane"/>
    <property type="evidence" value="ECO:0007669"/>
    <property type="project" value="UniProtKB-SubCell"/>
</dbReference>
<dbReference type="Gene3D" id="1.10.510.10">
    <property type="entry name" value="Transferase(Phosphotransferase) domain 1"/>
    <property type="match status" value="3"/>
</dbReference>
<dbReference type="AlphaFoldDB" id="A0A0E0QF44"/>
<keyword evidence="7 15" id="KW-0547">Nucleotide-binding</keyword>
<evidence type="ECO:0000256" key="10">
    <source>
        <dbReference type="ARBA" id="ARBA00023157"/>
    </source>
</evidence>
<evidence type="ECO:0000256" key="11">
    <source>
        <dbReference type="ARBA" id="ARBA00023170"/>
    </source>
</evidence>
<dbReference type="PROSITE" id="PS00107">
    <property type="entry name" value="PROTEIN_KINASE_ATP"/>
    <property type="match status" value="1"/>
</dbReference>
<keyword evidence="16" id="KW-1133">Transmembrane helix</keyword>
<evidence type="ECO:0000256" key="15">
    <source>
        <dbReference type="PROSITE-ProRule" id="PRU10141"/>
    </source>
</evidence>
<protein>
    <recommendedName>
        <fullName evidence="2">non-specific serine/threonine protein kinase</fullName>
        <ecNumber evidence="2">2.7.11.1</ecNumber>
    </recommendedName>
</protein>
<keyword evidence="3" id="KW-1003">Cell membrane</keyword>
<comment type="subcellular location">
    <subcellularLocation>
        <location evidence="1">Cell membrane</location>
        <topology evidence="1">Single-pass type I membrane protein</topology>
    </subcellularLocation>
</comment>
<dbReference type="InterPro" id="IPR017441">
    <property type="entry name" value="Protein_kinase_ATP_BS"/>
</dbReference>
<dbReference type="Pfam" id="PF01453">
    <property type="entry name" value="B_lectin"/>
    <property type="match status" value="1"/>
</dbReference>
<dbReference type="Pfam" id="PF07714">
    <property type="entry name" value="PK_Tyr_Ser-Thr"/>
    <property type="match status" value="1"/>
</dbReference>
<dbReference type="InterPro" id="IPR001480">
    <property type="entry name" value="Bulb-type_lectin_dom"/>
</dbReference>
<organism evidence="19 20">
    <name type="scientific">Oryza rufipogon</name>
    <name type="common">Brownbeard rice</name>
    <name type="synonym">Asian wild rice</name>
    <dbReference type="NCBI Taxonomy" id="4529"/>
    <lineage>
        <taxon>Eukaryota</taxon>
        <taxon>Viridiplantae</taxon>
        <taxon>Streptophyta</taxon>
        <taxon>Embryophyta</taxon>
        <taxon>Tracheophyta</taxon>
        <taxon>Spermatophyta</taxon>
        <taxon>Magnoliopsida</taxon>
        <taxon>Liliopsida</taxon>
        <taxon>Poales</taxon>
        <taxon>Poaceae</taxon>
        <taxon>BOP clade</taxon>
        <taxon>Oryzoideae</taxon>
        <taxon>Oryzeae</taxon>
        <taxon>Oryzinae</taxon>
        <taxon>Oryza</taxon>
    </lineage>
</organism>
<dbReference type="GO" id="GO:0004674">
    <property type="term" value="F:protein serine/threonine kinase activity"/>
    <property type="evidence" value="ECO:0007669"/>
    <property type="project" value="UniProtKB-KW"/>
</dbReference>
<dbReference type="FunFam" id="1.10.510.10:FF:000060">
    <property type="entry name" value="G-type lectin S-receptor-like serine/threonine-protein kinase"/>
    <property type="match status" value="2"/>
</dbReference>
<dbReference type="Proteomes" id="UP000008022">
    <property type="component" value="Unassembled WGS sequence"/>
</dbReference>
<keyword evidence="16" id="KW-0472">Membrane</keyword>
<feature type="transmembrane region" description="Helical" evidence="16">
    <location>
        <begin position="871"/>
        <end position="892"/>
    </location>
</feature>